<protein>
    <recommendedName>
        <fullName evidence="5">DUF4350 domain-containing protein</fullName>
    </recommendedName>
</protein>
<dbReference type="Proteomes" id="UP000004728">
    <property type="component" value="Unassembled WGS sequence"/>
</dbReference>
<dbReference type="OrthoDB" id="7198805at2"/>
<dbReference type="HOGENOM" id="CLU_047546_0_0_5"/>
<organism evidence="3 4">
    <name type="scientific">Novosphingobium nitrogenifigens DSM 19370</name>
    <dbReference type="NCBI Taxonomy" id="983920"/>
    <lineage>
        <taxon>Bacteria</taxon>
        <taxon>Pseudomonadati</taxon>
        <taxon>Pseudomonadota</taxon>
        <taxon>Alphaproteobacteria</taxon>
        <taxon>Sphingomonadales</taxon>
        <taxon>Sphingomonadaceae</taxon>
        <taxon>Novosphingobium</taxon>
    </lineage>
</organism>
<dbReference type="EMBL" id="AEWJ01000023">
    <property type="protein sequence ID" value="EGD60347.1"/>
    <property type="molecule type" value="Genomic_DNA"/>
</dbReference>
<evidence type="ECO:0008006" key="5">
    <source>
        <dbReference type="Google" id="ProtNLM"/>
    </source>
</evidence>
<feature type="transmembrane region" description="Helical" evidence="2">
    <location>
        <begin position="323"/>
        <end position="343"/>
    </location>
</feature>
<dbReference type="eggNOG" id="ENOG502ZSFJ">
    <property type="taxonomic scope" value="Bacteria"/>
</dbReference>
<dbReference type="AlphaFoldDB" id="F1Z5G9"/>
<dbReference type="STRING" id="983920.Y88_2221"/>
<reference evidence="3 4" key="1">
    <citation type="journal article" date="2012" name="J. Bacteriol.">
        <title>Draft Genome Sequence of Novosphingobium nitrogenifigens Y88T.</title>
        <authorList>
            <person name="Strabala T.J."/>
            <person name="Macdonald L."/>
            <person name="Liu V."/>
            <person name="Smit A.M."/>
        </authorList>
    </citation>
    <scope>NUCLEOTIDE SEQUENCE [LARGE SCALE GENOMIC DNA]</scope>
    <source>
        <strain evidence="3 4">DSM 19370</strain>
    </source>
</reference>
<gene>
    <name evidence="3" type="ORF">Y88_2221</name>
</gene>
<dbReference type="InParanoid" id="F1Z5G9"/>
<evidence type="ECO:0000256" key="1">
    <source>
        <dbReference type="SAM" id="MobiDB-lite"/>
    </source>
</evidence>
<feature type="region of interest" description="Disordered" evidence="1">
    <location>
        <begin position="170"/>
        <end position="210"/>
    </location>
</feature>
<keyword evidence="2" id="KW-0812">Transmembrane</keyword>
<keyword evidence="4" id="KW-1185">Reference proteome</keyword>
<name>F1Z5G9_9SPHN</name>
<sequence>MNGRMNGSPGNSAPFGPRAMVALVCVGFIAFVALLAAMGTREPRADNGGAHGLGKGISGYAALAAMLSAEGRTVDFTRMPGSAEANALLIVTPLAWADGKDIAQVVNRHRLTGPVLVVTPKWQAVPLTSDPRVTPSRWNPFGAPKPPRGWSTVVGTEPPEWKGFLDRTSVRLEQPGGPPAHGWRSADGQSSGPLPDDHVVLSGQGEDDGHHGITPLVTSADGRVLAGYFADGGAYPALDRMAGLTAPTGEDRDMHPLVIVFEPDLLDNMGLADRQTGLLADRLIRAAAGDAEGDAAARPIAFDLSLAGLGQPRNLLSLAFQPPFLAATICLILAAAASIWLGLARFGPALVAAPAIASGKVALVTGSAELILRARRHHLIGAPYAEAARERLIAALGLPRRRPEAETDAAIDRILETRMPGTIPFSTAAHQLGSARRAHDIAAAAAQIHRIERALVTMRKA</sequence>
<keyword evidence="2" id="KW-0472">Membrane</keyword>
<proteinExistence type="predicted"/>
<keyword evidence="2" id="KW-1133">Transmembrane helix</keyword>
<feature type="transmembrane region" description="Helical" evidence="2">
    <location>
        <begin position="20"/>
        <end position="38"/>
    </location>
</feature>
<evidence type="ECO:0000313" key="4">
    <source>
        <dbReference type="Proteomes" id="UP000004728"/>
    </source>
</evidence>
<evidence type="ECO:0000313" key="3">
    <source>
        <dbReference type="EMBL" id="EGD60347.1"/>
    </source>
</evidence>
<comment type="caution">
    <text evidence="3">The sequence shown here is derived from an EMBL/GenBank/DDBJ whole genome shotgun (WGS) entry which is preliminary data.</text>
</comment>
<evidence type="ECO:0000256" key="2">
    <source>
        <dbReference type="SAM" id="Phobius"/>
    </source>
</evidence>
<accession>F1Z5G9</accession>
<feature type="transmembrane region" description="Helical" evidence="2">
    <location>
        <begin position="349"/>
        <end position="372"/>
    </location>
</feature>